<evidence type="ECO:0000259" key="7">
    <source>
        <dbReference type="PROSITE" id="PS50850"/>
    </source>
</evidence>
<evidence type="ECO:0000256" key="1">
    <source>
        <dbReference type="ARBA" id="ARBA00004651"/>
    </source>
</evidence>
<name>A0A7W2APP8_9BACL</name>
<accession>A0A7W2APP8</accession>
<evidence type="ECO:0000256" key="6">
    <source>
        <dbReference type="SAM" id="Phobius"/>
    </source>
</evidence>
<comment type="caution">
    <text evidence="8">The sequence shown here is derived from an EMBL/GenBank/DDBJ whole genome shotgun (WGS) entry which is preliminary data.</text>
</comment>
<dbReference type="PANTHER" id="PTHR23501:SF191">
    <property type="entry name" value="VACUOLAR BASIC AMINO ACID TRANSPORTER 4"/>
    <property type="match status" value="1"/>
</dbReference>
<evidence type="ECO:0000256" key="3">
    <source>
        <dbReference type="ARBA" id="ARBA00022692"/>
    </source>
</evidence>
<evidence type="ECO:0000256" key="5">
    <source>
        <dbReference type="ARBA" id="ARBA00023136"/>
    </source>
</evidence>
<keyword evidence="9" id="KW-1185">Reference proteome</keyword>
<feature type="transmembrane region" description="Helical" evidence="6">
    <location>
        <begin position="434"/>
        <end position="456"/>
    </location>
</feature>
<dbReference type="GO" id="GO:0022857">
    <property type="term" value="F:transmembrane transporter activity"/>
    <property type="evidence" value="ECO:0007669"/>
    <property type="project" value="InterPro"/>
</dbReference>
<feature type="transmembrane region" description="Helical" evidence="6">
    <location>
        <begin position="223"/>
        <end position="245"/>
    </location>
</feature>
<feature type="transmembrane region" description="Helical" evidence="6">
    <location>
        <begin position="12"/>
        <end position="32"/>
    </location>
</feature>
<dbReference type="SUPFAM" id="SSF103473">
    <property type="entry name" value="MFS general substrate transporter"/>
    <property type="match status" value="1"/>
</dbReference>
<feature type="transmembrane region" description="Helical" evidence="6">
    <location>
        <begin position="44"/>
        <end position="63"/>
    </location>
</feature>
<keyword evidence="4 6" id="KW-1133">Transmembrane helix</keyword>
<dbReference type="InterPro" id="IPR036259">
    <property type="entry name" value="MFS_trans_sf"/>
</dbReference>
<dbReference type="PROSITE" id="PS50850">
    <property type="entry name" value="MFS"/>
    <property type="match status" value="1"/>
</dbReference>
<dbReference type="Gene3D" id="1.20.1250.20">
    <property type="entry name" value="MFS general substrate transporter like domains"/>
    <property type="match status" value="1"/>
</dbReference>
<keyword evidence="3 6" id="KW-0812">Transmembrane</keyword>
<dbReference type="Gene3D" id="1.20.1720.10">
    <property type="entry name" value="Multidrug resistance protein D"/>
    <property type="match status" value="1"/>
</dbReference>
<feature type="transmembrane region" description="Helical" evidence="6">
    <location>
        <begin position="159"/>
        <end position="178"/>
    </location>
</feature>
<gene>
    <name evidence="8" type="ORF">H2C83_02300</name>
</gene>
<feature type="transmembrane region" description="Helical" evidence="6">
    <location>
        <begin position="325"/>
        <end position="346"/>
    </location>
</feature>
<sequence>MLSRSRRFSVETYIIGLILSTLDLLMVVPILSFVTQEYYLSMHWTVWVVSLHLAFFSFSLPVMDNWAASRGKMEVLWTALSLFVLGTVVAGLANEWVWFMSGRVFQAIGMGGMVPFLATHTRRKLCKLGKINRRLLLLAFALLLCVIPLWSSWLAHMLGFRAVFVLHILYALAVSLMAKKWKVVDQPSRSGVGVESIIFFGLIILFLMLAITSTDFAKGWSALLFREVLPLWIVAVGMVVPLLMVERQGRYPFFEPHLFANWRLWILYLHVTLQGFLWTTLTLLPYWFTQAYHLGEYGTGILLSLIATSAVLALPFIAALSQSVYLHRFSCFAFLLTSSVYLLMIWLNDFNYILLTVSLLGFILSFALADPVHHYMFQWVSPRRIRSGLMAAGMFRAAGGAIGLVAAARLFSFIDPLLPFGFMHREMGHLVTAIEIRVFTLFAGVSLLSFLLSILLEIKKVSHFSK</sequence>
<dbReference type="InterPro" id="IPR011701">
    <property type="entry name" value="MFS"/>
</dbReference>
<dbReference type="InterPro" id="IPR020846">
    <property type="entry name" value="MFS_dom"/>
</dbReference>
<dbReference type="Pfam" id="PF07690">
    <property type="entry name" value="MFS_1"/>
    <property type="match status" value="1"/>
</dbReference>
<dbReference type="AlphaFoldDB" id="A0A7W2APP8"/>
<dbReference type="Proteomes" id="UP000538292">
    <property type="component" value="Unassembled WGS sequence"/>
</dbReference>
<evidence type="ECO:0000313" key="8">
    <source>
        <dbReference type="EMBL" id="MBA4601174.1"/>
    </source>
</evidence>
<reference evidence="8 9" key="1">
    <citation type="submission" date="2020-07" db="EMBL/GenBank/DDBJ databases">
        <title>Thermoactinomyces phylogeny.</title>
        <authorList>
            <person name="Dunlap C."/>
        </authorList>
    </citation>
    <scope>NUCLEOTIDE SEQUENCE [LARGE SCALE GENOMIC DNA]</scope>
    <source>
        <strain evidence="8 9">AMNI-1</strain>
    </source>
</reference>
<feature type="transmembrane region" description="Helical" evidence="6">
    <location>
        <begin position="104"/>
        <end position="123"/>
    </location>
</feature>
<dbReference type="EMBL" id="JACEOL010000006">
    <property type="protein sequence ID" value="MBA4601174.1"/>
    <property type="molecule type" value="Genomic_DNA"/>
</dbReference>
<feature type="transmembrane region" description="Helical" evidence="6">
    <location>
        <begin position="190"/>
        <end position="211"/>
    </location>
</feature>
<feature type="transmembrane region" description="Helical" evidence="6">
    <location>
        <begin position="135"/>
        <end position="153"/>
    </location>
</feature>
<feature type="transmembrane region" description="Helical" evidence="6">
    <location>
        <begin position="393"/>
        <end position="414"/>
    </location>
</feature>
<evidence type="ECO:0000313" key="9">
    <source>
        <dbReference type="Proteomes" id="UP000538292"/>
    </source>
</evidence>
<keyword evidence="5 6" id="KW-0472">Membrane</keyword>
<protein>
    <submittedName>
        <fullName evidence="8">MFS transporter</fullName>
    </submittedName>
</protein>
<dbReference type="GO" id="GO:0005886">
    <property type="term" value="C:plasma membrane"/>
    <property type="evidence" value="ECO:0007669"/>
    <property type="project" value="UniProtKB-SubCell"/>
</dbReference>
<feature type="domain" description="Major facilitator superfamily (MFS) profile" evidence="7">
    <location>
        <begin position="9"/>
        <end position="461"/>
    </location>
</feature>
<proteinExistence type="predicted"/>
<feature type="transmembrane region" description="Helical" evidence="6">
    <location>
        <begin position="265"/>
        <end position="288"/>
    </location>
</feature>
<feature type="transmembrane region" description="Helical" evidence="6">
    <location>
        <begin position="300"/>
        <end position="318"/>
    </location>
</feature>
<feature type="transmembrane region" description="Helical" evidence="6">
    <location>
        <begin position="352"/>
        <end position="372"/>
    </location>
</feature>
<feature type="transmembrane region" description="Helical" evidence="6">
    <location>
        <begin position="75"/>
        <end position="98"/>
    </location>
</feature>
<evidence type="ECO:0000256" key="4">
    <source>
        <dbReference type="ARBA" id="ARBA00022989"/>
    </source>
</evidence>
<evidence type="ECO:0000256" key="2">
    <source>
        <dbReference type="ARBA" id="ARBA00022448"/>
    </source>
</evidence>
<organism evidence="8 9">
    <name type="scientific">Thermoactinomyces mirandus</name>
    <dbReference type="NCBI Taxonomy" id="2756294"/>
    <lineage>
        <taxon>Bacteria</taxon>
        <taxon>Bacillati</taxon>
        <taxon>Bacillota</taxon>
        <taxon>Bacilli</taxon>
        <taxon>Bacillales</taxon>
        <taxon>Thermoactinomycetaceae</taxon>
        <taxon>Thermoactinomyces</taxon>
    </lineage>
</organism>
<comment type="subcellular location">
    <subcellularLocation>
        <location evidence="1">Cell membrane</location>
        <topology evidence="1">Multi-pass membrane protein</topology>
    </subcellularLocation>
</comment>
<dbReference type="PANTHER" id="PTHR23501">
    <property type="entry name" value="MAJOR FACILITATOR SUPERFAMILY"/>
    <property type="match status" value="1"/>
</dbReference>
<keyword evidence="2" id="KW-0813">Transport</keyword>